<dbReference type="AlphaFoldDB" id="R9CDW0"/>
<evidence type="ECO:0000313" key="2">
    <source>
        <dbReference type="EMBL" id="EOR27215.1"/>
    </source>
</evidence>
<dbReference type="PATRIC" id="fig|1202534.3.peg.1157"/>
<reference evidence="2 3" key="1">
    <citation type="submission" date="2013-03" db="EMBL/GenBank/DDBJ databases">
        <title>Whole genome shotgun sequencing of Clostridium sartagoforme AAU1.</title>
        <authorList>
            <person name="Joshi C.G."/>
            <person name="Duggirala S.M."/>
            <person name="Nathani N.M."/>
            <person name="Bhatt V.D."/>
            <person name="Patel A.K."/>
            <person name="Pandya P.R."/>
            <person name="KaPatel J.A."/>
        </authorList>
    </citation>
    <scope>NUCLEOTIDE SEQUENCE [LARGE SCALE GENOMIC DNA]</scope>
    <source>
        <strain evidence="2 3">AAU1</strain>
    </source>
</reference>
<evidence type="ECO:0000313" key="3">
    <source>
        <dbReference type="Proteomes" id="UP000013988"/>
    </source>
</evidence>
<dbReference type="InterPro" id="IPR038610">
    <property type="entry name" value="FliK-like_C_sf"/>
</dbReference>
<protein>
    <submittedName>
        <fullName evidence="2">Flagellar hook-length control protein</fullName>
    </submittedName>
</protein>
<gene>
    <name evidence="2" type="ORF">A500_05761</name>
</gene>
<dbReference type="Proteomes" id="UP000013988">
    <property type="component" value="Unassembled WGS sequence"/>
</dbReference>
<dbReference type="RefSeq" id="WP_016206586.1">
    <property type="nucleotide sequence ID" value="NZ_ASRV01000066.1"/>
</dbReference>
<feature type="domain" description="Flagellar hook-length control protein-like C-terminal" evidence="1">
    <location>
        <begin position="377"/>
        <end position="457"/>
    </location>
</feature>
<keyword evidence="2" id="KW-0966">Cell projection</keyword>
<name>R9CDW0_9CLOT</name>
<dbReference type="Gene3D" id="3.30.750.140">
    <property type="match status" value="1"/>
</dbReference>
<dbReference type="InterPro" id="IPR021136">
    <property type="entry name" value="Flagellar_hook_control-like_C"/>
</dbReference>
<accession>R9CDW0</accession>
<proteinExistence type="predicted"/>
<keyword evidence="3" id="KW-1185">Reference proteome</keyword>
<sequence length="506" mass="57163">MISTKMIVDLDNKLKSLNNNASNSVSNKDNKINDKFKAYLKKEVNNNDSSSSTKESTDKQGYNSLKIDADLSKETKNTESIVSDVSSKLDKIINKEDFLGNESDVEDLSQILNILISLLTNKLDNGDLNKVISKDGYLENLGLSNIDVENLNNNDINNLFLSLFNNTEDVKLSDSLLKLSGLEENNLNSEDIKTLLKDMKDLTDNILNNIKSETLSNASTKSYDDELSNKIFALLEVLPKESIEKISSSLGDEEKVKILSVVLQEKINNSLNSLEKSKNYESRVILDESNILKEDNTLNYETSTDKNLKDNESSSKYSIDENTDEDRILSKIIDGDDKSSFSKILNSYDRYNKNNVDIIKEPVVVNKQSIDLDIIKNVKFMMRNAVQELKVKIYPKELGEMTIKILSEEGIMKAEIKAMSKETYNLLNSNLQDIKKTLIDQNIKIQEVNIGIYNEDTTFFSGEENSSESFNNNQSKESINKSESIFNEDENITEDLLNQSNVNLLA</sequence>
<dbReference type="Pfam" id="PF02120">
    <property type="entry name" value="Flg_hook"/>
    <property type="match status" value="1"/>
</dbReference>
<organism evidence="2 3">
    <name type="scientific">Clostridium sartagoforme AAU1</name>
    <dbReference type="NCBI Taxonomy" id="1202534"/>
    <lineage>
        <taxon>Bacteria</taxon>
        <taxon>Bacillati</taxon>
        <taxon>Bacillota</taxon>
        <taxon>Clostridia</taxon>
        <taxon>Eubacteriales</taxon>
        <taxon>Clostridiaceae</taxon>
        <taxon>Clostridium</taxon>
    </lineage>
</organism>
<comment type="caution">
    <text evidence="2">The sequence shown here is derived from an EMBL/GenBank/DDBJ whole genome shotgun (WGS) entry which is preliminary data.</text>
</comment>
<keyword evidence="2" id="KW-0282">Flagellum</keyword>
<dbReference type="CDD" id="cd17470">
    <property type="entry name" value="T3SS_Flik_C"/>
    <property type="match status" value="1"/>
</dbReference>
<evidence type="ECO:0000259" key="1">
    <source>
        <dbReference type="Pfam" id="PF02120"/>
    </source>
</evidence>
<dbReference type="EMBL" id="ASRV01000066">
    <property type="protein sequence ID" value="EOR27215.1"/>
    <property type="molecule type" value="Genomic_DNA"/>
</dbReference>
<keyword evidence="2" id="KW-0969">Cilium</keyword>
<dbReference type="OrthoDB" id="1934566at2"/>